<evidence type="ECO:0000256" key="9">
    <source>
        <dbReference type="ARBA" id="ARBA00023242"/>
    </source>
</evidence>
<evidence type="ECO:0000256" key="7">
    <source>
        <dbReference type="ARBA" id="ARBA00023155"/>
    </source>
</evidence>
<dbReference type="NCBIfam" id="TIGR01566">
    <property type="entry name" value="ZF_HD_prot_N"/>
    <property type="match status" value="1"/>
</dbReference>
<evidence type="ECO:0000256" key="5">
    <source>
        <dbReference type="ARBA" id="ARBA00023015"/>
    </source>
</evidence>
<comment type="caution">
    <text evidence="14">The sequence shown here is derived from an EMBL/GenBank/DDBJ whole genome shotgun (WGS) entry which is preliminary data.</text>
</comment>
<dbReference type="InterPro" id="IPR006455">
    <property type="entry name" value="Homeodomain_ZF_HD"/>
</dbReference>
<keyword evidence="3" id="KW-0863">Zinc-finger</keyword>
<gene>
    <name evidence="14" type="ORF">Ccrd_018859</name>
</gene>
<evidence type="ECO:0000256" key="10">
    <source>
        <dbReference type="PROSITE-ProRule" id="PRU00108"/>
    </source>
</evidence>
<evidence type="ECO:0000256" key="6">
    <source>
        <dbReference type="ARBA" id="ARBA00023125"/>
    </source>
</evidence>
<dbReference type="STRING" id="59895.A0A103Y5E2"/>
<dbReference type="InterPro" id="IPR001356">
    <property type="entry name" value="HD"/>
</dbReference>
<keyword evidence="5" id="KW-0805">Transcription regulation</keyword>
<feature type="DNA-binding region" description="Homeobox" evidence="10">
    <location>
        <begin position="252"/>
        <end position="315"/>
    </location>
</feature>
<evidence type="ECO:0000256" key="4">
    <source>
        <dbReference type="ARBA" id="ARBA00022833"/>
    </source>
</evidence>
<dbReference type="Proteomes" id="UP000243975">
    <property type="component" value="Unassembled WGS sequence"/>
</dbReference>
<feature type="compositionally biased region" description="Low complexity" evidence="11">
    <location>
        <begin position="10"/>
        <end position="26"/>
    </location>
</feature>
<protein>
    <submittedName>
        <fullName evidence="14">Homeodomain-containing protein</fullName>
    </submittedName>
</protein>
<dbReference type="FunFam" id="1.10.10.60:FF:000257">
    <property type="entry name" value="Zinc-finger homeodomain protein 2"/>
    <property type="match status" value="1"/>
</dbReference>
<proteinExistence type="predicted"/>
<keyword evidence="4" id="KW-0862">Zinc</keyword>
<feature type="region of interest" description="Disordered" evidence="11">
    <location>
        <begin position="1"/>
        <end position="53"/>
    </location>
</feature>
<dbReference type="GO" id="GO:0005634">
    <property type="term" value="C:nucleus"/>
    <property type="evidence" value="ECO:0007669"/>
    <property type="project" value="UniProtKB-SubCell"/>
</dbReference>
<dbReference type="PANTHER" id="PTHR31948">
    <property type="entry name" value="ZINC-FINGER HOMEODOMAIN PROTEIN 2"/>
    <property type="match status" value="1"/>
</dbReference>
<dbReference type="PROSITE" id="PS50071">
    <property type="entry name" value="HOMEOBOX_2"/>
    <property type="match status" value="1"/>
</dbReference>
<dbReference type="Gene3D" id="1.10.10.60">
    <property type="entry name" value="Homeodomain-like"/>
    <property type="match status" value="1"/>
</dbReference>
<dbReference type="EMBL" id="LEKV01002623">
    <property type="protein sequence ID" value="KVI02846.1"/>
    <property type="molecule type" value="Genomic_DNA"/>
</dbReference>
<feature type="compositionally biased region" description="Polar residues" evidence="11">
    <location>
        <begin position="27"/>
        <end position="38"/>
    </location>
</feature>
<sequence length="316" mass="35706">METRERNSLNYNNPPQSNQESSSRSSTAPLISSPTSNTRRNETPDHPHLHLHQGNHYRGFKLQKEQLEPQRPRRNPNPGPDPARLVSQPPAQPLPPAPEPSTIARAAATVAVRYRECLKNHAVNMGTHVLDGCGEFMPSGEDGTPEALKCAACECHRSFHRREVEGESQSGYYTQQMASQIPSTHNQPPRAATVQLPPPQSPQQRHHRHHQPVQPIMMAFGGASGTPAESSSEDLNIFRTNGGAQLMAQMSKKRFRTKFTEDQKDKMHDFAERIGWKIQKQDEQEVLRFCNEVGLKKQVFKVWMHNNKQATKKKQL</sequence>
<feature type="region of interest" description="Disordered" evidence="11">
    <location>
        <begin position="67"/>
        <end position="100"/>
    </location>
</feature>
<feature type="domain" description="ZF-HD dimerization-type" evidence="13">
    <location>
        <begin position="114"/>
        <end position="163"/>
    </location>
</feature>
<organism evidence="14 15">
    <name type="scientific">Cynara cardunculus var. scolymus</name>
    <name type="common">Globe artichoke</name>
    <name type="synonym">Cynara scolymus</name>
    <dbReference type="NCBI Taxonomy" id="59895"/>
    <lineage>
        <taxon>Eukaryota</taxon>
        <taxon>Viridiplantae</taxon>
        <taxon>Streptophyta</taxon>
        <taxon>Embryophyta</taxon>
        <taxon>Tracheophyta</taxon>
        <taxon>Spermatophyta</taxon>
        <taxon>Magnoliopsida</taxon>
        <taxon>eudicotyledons</taxon>
        <taxon>Gunneridae</taxon>
        <taxon>Pentapetalae</taxon>
        <taxon>asterids</taxon>
        <taxon>campanulids</taxon>
        <taxon>Asterales</taxon>
        <taxon>Asteraceae</taxon>
        <taxon>Carduoideae</taxon>
        <taxon>Cardueae</taxon>
        <taxon>Carduinae</taxon>
        <taxon>Cynara</taxon>
    </lineage>
</organism>
<accession>A0A103Y5E2</accession>
<keyword evidence="7 10" id="KW-0371">Homeobox</keyword>
<evidence type="ECO:0000259" key="12">
    <source>
        <dbReference type="PROSITE" id="PS50071"/>
    </source>
</evidence>
<feature type="region of interest" description="Disordered" evidence="11">
    <location>
        <begin position="181"/>
        <end position="210"/>
    </location>
</feature>
<keyword evidence="8" id="KW-0804">Transcription</keyword>
<dbReference type="PANTHER" id="PTHR31948:SF119">
    <property type="entry name" value="ZINC-FINGER HOMEODOMAIN PROTEIN 6-LIKE"/>
    <property type="match status" value="1"/>
</dbReference>
<dbReference type="GO" id="GO:0008270">
    <property type="term" value="F:zinc ion binding"/>
    <property type="evidence" value="ECO:0007669"/>
    <property type="project" value="UniProtKB-KW"/>
</dbReference>
<keyword evidence="2" id="KW-0479">Metal-binding</keyword>
<dbReference type="OMA" id="KIGWRMT"/>
<evidence type="ECO:0000313" key="14">
    <source>
        <dbReference type="EMBL" id="KVI02846.1"/>
    </source>
</evidence>
<dbReference type="SUPFAM" id="SSF46689">
    <property type="entry name" value="Homeodomain-like"/>
    <property type="match status" value="1"/>
</dbReference>
<reference evidence="14 15" key="1">
    <citation type="journal article" date="2016" name="Sci. Rep.">
        <title>The genome sequence of the outbreeding globe artichoke constructed de novo incorporating a phase-aware low-pass sequencing strategy of F1 progeny.</title>
        <authorList>
            <person name="Scaglione D."/>
            <person name="Reyes-Chin-Wo S."/>
            <person name="Acquadro A."/>
            <person name="Froenicke L."/>
            <person name="Portis E."/>
            <person name="Beitel C."/>
            <person name="Tirone M."/>
            <person name="Mauro R."/>
            <person name="Lo Monaco A."/>
            <person name="Mauromicale G."/>
            <person name="Faccioli P."/>
            <person name="Cattivelli L."/>
            <person name="Rieseberg L."/>
            <person name="Michelmore R."/>
            <person name="Lanteri S."/>
        </authorList>
    </citation>
    <scope>NUCLEOTIDE SEQUENCE [LARGE SCALE GENOMIC DNA]</scope>
    <source>
        <strain evidence="14">2C</strain>
    </source>
</reference>
<evidence type="ECO:0000256" key="2">
    <source>
        <dbReference type="ARBA" id="ARBA00022723"/>
    </source>
</evidence>
<evidence type="ECO:0000256" key="8">
    <source>
        <dbReference type="ARBA" id="ARBA00023163"/>
    </source>
</evidence>
<feature type="compositionally biased region" description="Basic and acidic residues" evidence="11">
    <location>
        <begin position="39"/>
        <end position="48"/>
    </location>
</feature>
<name>A0A103Y5E2_CYNCS</name>
<evidence type="ECO:0000259" key="13">
    <source>
        <dbReference type="PROSITE" id="PS51523"/>
    </source>
</evidence>
<dbReference type="Pfam" id="PF04770">
    <property type="entry name" value="ZF-HD_dimer"/>
    <property type="match status" value="1"/>
</dbReference>
<feature type="domain" description="Homeobox" evidence="12">
    <location>
        <begin position="250"/>
        <end position="314"/>
    </location>
</feature>
<dbReference type="Gramene" id="KVI02846">
    <property type="protein sequence ID" value="KVI02846"/>
    <property type="gene ID" value="Ccrd_018859"/>
</dbReference>
<keyword evidence="9 10" id="KW-0539">Nucleus</keyword>
<dbReference type="PROSITE" id="PS51523">
    <property type="entry name" value="ZF_HD_DIMER"/>
    <property type="match status" value="1"/>
</dbReference>
<keyword evidence="6 10" id="KW-0238">DNA-binding</keyword>
<comment type="subcellular location">
    <subcellularLocation>
        <location evidence="1 10">Nucleus</location>
    </subcellularLocation>
</comment>
<dbReference type="AlphaFoldDB" id="A0A103Y5E2"/>
<evidence type="ECO:0000256" key="11">
    <source>
        <dbReference type="SAM" id="MobiDB-lite"/>
    </source>
</evidence>
<dbReference type="GO" id="GO:0003700">
    <property type="term" value="F:DNA-binding transcription factor activity"/>
    <property type="evidence" value="ECO:0007669"/>
    <property type="project" value="TreeGrafter"/>
</dbReference>
<dbReference type="GO" id="GO:0050793">
    <property type="term" value="P:regulation of developmental process"/>
    <property type="evidence" value="ECO:0007669"/>
    <property type="project" value="TreeGrafter"/>
</dbReference>
<dbReference type="NCBIfam" id="TIGR01565">
    <property type="entry name" value="homeo_ZF_HD"/>
    <property type="match status" value="1"/>
</dbReference>
<dbReference type="InterPro" id="IPR009057">
    <property type="entry name" value="Homeodomain-like_sf"/>
</dbReference>
<dbReference type="GO" id="GO:0000976">
    <property type="term" value="F:transcription cis-regulatory region binding"/>
    <property type="evidence" value="ECO:0007669"/>
    <property type="project" value="TreeGrafter"/>
</dbReference>
<keyword evidence="15" id="KW-1185">Reference proteome</keyword>
<evidence type="ECO:0000313" key="15">
    <source>
        <dbReference type="Proteomes" id="UP000243975"/>
    </source>
</evidence>
<evidence type="ECO:0000256" key="3">
    <source>
        <dbReference type="ARBA" id="ARBA00022771"/>
    </source>
</evidence>
<dbReference type="OrthoDB" id="1910053at2759"/>
<feature type="compositionally biased region" description="Pro residues" evidence="11">
    <location>
        <begin position="90"/>
        <end position="99"/>
    </location>
</feature>
<dbReference type="InterPro" id="IPR006456">
    <property type="entry name" value="ZF_HD_homeobox_Cys/His_dimer"/>
</dbReference>
<evidence type="ECO:0000256" key="1">
    <source>
        <dbReference type="ARBA" id="ARBA00004123"/>
    </source>
</evidence>